<reference evidence="2" key="1">
    <citation type="submission" date="2022-06" db="EMBL/GenBank/DDBJ databases">
        <title>Genome Sequence of Candolleomyces eurysporus.</title>
        <authorList>
            <person name="Buettner E."/>
        </authorList>
    </citation>
    <scope>NUCLEOTIDE SEQUENCE</scope>
    <source>
        <strain evidence="2">VTCC 930004</strain>
    </source>
</reference>
<comment type="caution">
    <text evidence="2">The sequence shown here is derived from an EMBL/GenBank/DDBJ whole genome shotgun (WGS) entry which is preliminary data.</text>
</comment>
<protein>
    <submittedName>
        <fullName evidence="2">Uncharacterized protein</fullName>
    </submittedName>
</protein>
<dbReference type="AlphaFoldDB" id="A0A9W8IYW9"/>
<feature type="compositionally biased region" description="Polar residues" evidence="1">
    <location>
        <begin position="77"/>
        <end position="89"/>
    </location>
</feature>
<feature type="non-terminal residue" evidence="2">
    <location>
        <position position="1"/>
    </location>
</feature>
<feature type="region of interest" description="Disordered" evidence="1">
    <location>
        <begin position="1"/>
        <end position="37"/>
    </location>
</feature>
<evidence type="ECO:0000313" key="2">
    <source>
        <dbReference type="EMBL" id="KAJ2921490.1"/>
    </source>
</evidence>
<feature type="compositionally biased region" description="Pro residues" evidence="1">
    <location>
        <begin position="24"/>
        <end position="37"/>
    </location>
</feature>
<gene>
    <name evidence="2" type="ORF">H1R20_g15602</name>
</gene>
<dbReference type="OrthoDB" id="3245306at2759"/>
<keyword evidence="3" id="KW-1185">Reference proteome</keyword>
<sequence length="357" mass="39222">MLVSQASPSEDPFSDLPISHALPMPQPQPAPAPAPAPIPQVMPLEKHDSFPAVLPLPPFHTLPATHSEARPLLGNGTARQYNSGVIQPQNSNSNNGSSSEFDAWFLQATVGSAAAVEAAAGAAAYGQSPTTENGSLTVYRSSRGIGALLPPPRLHELGWMEYHLPDGCFYYMHPTKKITTDVNLSDEKVLSEVSVYLEDGDLNSTNYDALFNQDSSISPSSKDTKHRVPLQEFLHQASKSGYGILSTPKTRKKKSAPVFVSLKCFVDNHSRSVIVDPTGHQGQDKGKDKLVKSLTSSSKKDLEEDQFDMGYRYWSFMEAHHPHTILPLKAKSEANDELTWSRTGLCNFRYSLKRGWY</sequence>
<feature type="region of interest" description="Disordered" evidence="1">
    <location>
        <begin position="75"/>
        <end position="98"/>
    </location>
</feature>
<dbReference type="Proteomes" id="UP001140091">
    <property type="component" value="Unassembled WGS sequence"/>
</dbReference>
<proteinExistence type="predicted"/>
<evidence type="ECO:0000256" key="1">
    <source>
        <dbReference type="SAM" id="MobiDB-lite"/>
    </source>
</evidence>
<name>A0A9W8IYW9_9AGAR</name>
<accession>A0A9W8IYW9</accession>
<dbReference type="EMBL" id="JANBPK010001593">
    <property type="protein sequence ID" value="KAJ2921490.1"/>
    <property type="molecule type" value="Genomic_DNA"/>
</dbReference>
<organism evidence="2 3">
    <name type="scientific">Candolleomyces eurysporus</name>
    <dbReference type="NCBI Taxonomy" id="2828524"/>
    <lineage>
        <taxon>Eukaryota</taxon>
        <taxon>Fungi</taxon>
        <taxon>Dikarya</taxon>
        <taxon>Basidiomycota</taxon>
        <taxon>Agaricomycotina</taxon>
        <taxon>Agaricomycetes</taxon>
        <taxon>Agaricomycetidae</taxon>
        <taxon>Agaricales</taxon>
        <taxon>Agaricineae</taxon>
        <taxon>Psathyrellaceae</taxon>
        <taxon>Candolleomyces</taxon>
    </lineage>
</organism>
<evidence type="ECO:0000313" key="3">
    <source>
        <dbReference type="Proteomes" id="UP001140091"/>
    </source>
</evidence>